<sequence length="126" mass="13332">MDMNVDLDGLIKAVASGGGECGADWTSDYDVASCRKRDAAAGICGSLLVHFPFPVCPPENGKRHAGGRSLYVKEMTEAASAAESFVSAAWDCISGIRTTNCGRRRWRSGLRGGAICFGRKSLSRGT</sequence>
<protein>
    <submittedName>
        <fullName evidence="1">HDC00328</fullName>
    </submittedName>
</protein>
<gene>
    <name evidence="1" type="ORF">HDC00328</name>
</gene>
<evidence type="ECO:0000313" key="1">
    <source>
        <dbReference type="EMBL" id="DAA03478.1"/>
    </source>
</evidence>
<proteinExistence type="predicted"/>
<organism evidence="1">
    <name type="scientific">Drosophila melanogaster</name>
    <name type="common">Fruit fly</name>
    <dbReference type="NCBI Taxonomy" id="7227"/>
    <lineage>
        <taxon>Eukaryota</taxon>
        <taxon>Metazoa</taxon>
        <taxon>Ecdysozoa</taxon>
        <taxon>Arthropoda</taxon>
        <taxon>Hexapoda</taxon>
        <taxon>Insecta</taxon>
        <taxon>Pterygota</taxon>
        <taxon>Neoptera</taxon>
        <taxon>Endopterygota</taxon>
        <taxon>Diptera</taxon>
        <taxon>Brachycera</taxon>
        <taxon>Muscomorpha</taxon>
        <taxon>Ephydroidea</taxon>
        <taxon>Drosophilidae</taxon>
        <taxon>Drosophila</taxon>
        <taxon>Sophophora</taxon>
    </lineage>
</organism>
<accession>Q6IHY7</accession>
<name>Q6IHY7_DROME</name>
<dbReference type="EMBL" id="BK003279">
    <property type="protein sequence ID" value="DAA03478.1"/>
    <property type="molecule type" value="Genomic_DNA"/>
</dbReference>
<dbReference type="AlphaFoldDB" id="Q6IHY7"/>
<reference evidence="1" key="1">
    <citation type="journal article" date="2003" name="Genome Biol.">
        <title>An integrated gene annotation and transcriptional profiling approach towards the full gene content of the Drosophila genome.</title>
        <authorList>
            <person name="Hild M."/>
            <person name="Beckmann B."/>
            <person name="Haas S.A."/>
            <person name="Koch B."/>
            <person name="Solovyev V."/>
            <person name="Busold C."/>
            <person name="Fellenberg K."/>
            <person name="Boutros M."/>
            <person name="Vingron M."/>
            <person name="Sauer F."/>
            <person name="Hoheisel J.D."/>
            <person name="Paro R."/>
        </authorList>
    </citation>
    <scope>NUCLEOTIDE SEQUENCE</scope>
</reference>